<keyword evidence="1" id="KW-0175">Coiled coil</keyword>
<name>A0A8H3EEQ2_9LECA</name>
<proteinExistence type="predicted"/>
<dbReference type="Gene3D" id="3.30.710.10">
    <property type="entry name" value="Potassium Channel Kv1.1, Chain A"/>
    <property type="match status" value="1"/>
</dbReference>
<sequence>MPDSPFAQHNTDTLNKMTDIHTGRVKASNESLWKSQMYSDITVRCGFDEYKLHRAIICPRSTFFAAACKGDFMEAKTATIKLDDDDPETVKRMLTYLYTLDYADGDVPDAPIEHDATVAHDAPAEEVDTEPYRPPQLQRKIPTTTEEETDSGTISEPLQCAEPHDPRMMNNALVYAVAEKYDIPELKELAKHKFQPLACSKWPHNDFHAVTEVVFSTTHDGDMGLRQIVLDICEEHFQAILNHKEPRAGFLKNEHIAAVVLDAATRKMKDDKMLLDGAFARQIVAREELSIAKADAQAASEQLEQLETRFSSMLCNIINIDECRHCHEKFNWSLERIYFNKWNGMQLRCADCRTKHPV</sequence>
<dbReference type="PROSITE" id="PS50097">
    <property type="entry name" value="BTB"/>
    <property type="match status" value="1"/>
</dbReference>
<dbReference type="CDD" id="cd18186">
    <property type="entry name" value="BTB_POZ_ZBTB_KLHL-like"/>
    <property type="match status" value="1"/>
</dbReference>
<keyword evidence="5" id="KW-1185">Reference proteome</keyword>
<dbReference type="PANTHER" id="PTHR47843:SF5">
    <property type="entry name" value="BTB_POZ DOMAIN PROTEIN"/>
    <property type="match status" value="1"/>
</dbReference>
<dbReference type="EMBL" id="CAJPDT010000002">
    <property type="protein sequence ID" value="CAF9905771.1"/>
    <property type="molecule type" value="Genomic_DNA"/>
</dbReference>
<accession>A0A8H3EEQ2</accession>
<dbReference type="Proteomes" id="UP000664534">
    <property type="component" value="Unassembled WGS sequence"/>
</dbReference>
<dbReference type="PANTHER" id="PTHR47843">
    <property type="entry name" value="BTB DOMAIN-CONTAINING PROTEIN-RELATED"/>
    <property type="match status" value="1"/>
</dbReference>
<reference evidence="4" key="1">
    <citation type="submission" date="2021-03" db="EMBL/GenBank/DDBJ databases">
        <authorList>
            <person name="Tagirdzhanova G."/>
        </authorList>
    </citation>
    <scope>NUCLEOTIDE SEQUENCE</scope>
</reference>
<dbReference type="InterPro" id="IPR000210">
    <property type="entry name" value="BTB/POZ_dom"/>
</dbReference>
<organism evidence="4 5">
    <name type="scientific">Imshaugia aleurites</name>
    <dbReference type="NCBI Taxonomy" id="172621"/>
    <lineage>
        <taxon>Eukaryota</taxon>
        <taxon>Fungi</taxon>
        <taxon>Dikarya</taxon>
        <taxon>Ascomycota</taxon>
        <taxon>Pezizomycotina</taxon>
        <taxon>Lecanoromycetes</taxon>
        <taxon>OSLEUM clade</taxon>
        <taxon>Lecanoromycetidae</taxon>
        <taxon>Lecanorales</taxon>
        <taxon>Lecanorineae</taxon>
        <taxon>Parmeliaceae</taxon>
        <taxon>Imshaugia</taxon>
    </lineage>
</organism>
<comment type="caution">
    <text evidence="4">The sequence shown here is derived from an EMBL/GenBank/DDBJ whole genome shotgun (WGS) entry which is preliminary data.</text>
</comment>
<protein>
    <recommendedName>
        <fullName evidence="3">BTB domain-containing protein</fullName>
    </recommendedName>
</protein>
<gene>
    <name evidence="4" type="ORF">IMSHALPRED_003971</name>
</gene>
<dbReference type="OrthoDB" id="6359816at2759"/>
<feature type="coiled-coil region" evidence="1">
    <location>
        <begin position="286"/>
        <end position="316"/>
    </location>
</feature>
<evidence type="ECO:0000256" key="2">
    <source>
        <dbReference type="SAM" id="MobiDB-lite"/>
    </source>
</evidence>
<evidence type="ECO:0000259" key="3">
    <source>
        <dbReference type="PROSITE" id="PS50097"/>
    </source>
</evidence>
<feature type="domain" description="BTB" evidence="3">
    <location>
        <begin position="39"/>
        <end position="99"/>
    </location>
</feature>
<dbReference type="SUPFAM" id="SSF54695">
    <property type="entry name" value="POZ domain"/>
    <property type="match status" value="1"/>
</dbReference>
<evidence type="ECO:0000313" key="4">
    <source>
        <dbReference type="EMBL" id="CAF9905771.1"/>
    </source>
</evidence>
<dbReference type="Pfam" id="PF00651">
    <property type="entry name" value="BTB"/>
    <property type="match status" value="1"/>
</dbReference>
<dbReference type="InterPro" id="IPR011333">
    <property type="entry name" value="SKP1/BTB/POZ_sf"/>
</dbReference>
<feature type="region of interest" description="Disordered" evidence="2">
    <location>
        <begin position="123"/>
        <end position="163"/>
    </location>
</feature>
<evidence type="ECO:0000313" key="5">
    <source>
        <dbReference type="Proteomes" id="UP000664534"/>
    </source>
</evidence>
<evidence type="ECO:0000256" key="1">
    <source>
        <dbReference type="SAM" id="Coils"/>
    </source>
</evidence>
<dbReference type="SMART" id="SM00225">
    <property type="entry name" value="BTB"/>
    <property type="match status" value="1"/>
</dbReference>
<dbReference type="AlphaFoldDB" id="A0A8H3EEQ2"/>